<feature type="compositionally biased region" description="Gly residues" evidence="1">
    <location>
        <begin position="600"/>
        <end position="645"/>
    </location>
</feature>
<keyword evidence="2" id="KW-0732">Signal</keyword>
<feature type="signal peptide" evidence="2">
    <location>
        <begin position="1"/>
        <end position="19"/>
    </location>
</feature>
<evidence type="ECO:0000256" key="2">
    <source>
        <dbReference type="SAM" id="SignalP"/>
    </source>
</evidence>
<dbReference type="Proteomes" id="UP000664859">
    <property type="component" value="Unassembled WGS sequence"/>
</dbReference>
<feature type="compositionally biased region" description="Gly residues" evidence="1">
    <location>
        <begin position="683"/>
        <end position="692"/>
    </location>
</feature>
<evidence type="ECO:0000313" key="3">
    <source>
        <dbReference type="EMBL" id="KAG5190828.1"/>
    </source>
</evidence>
<evidence type="ECO:0000256" key="1">
    <source>
        <dbReference type="SAM" id="MobiDB-lite"/>
    </source>
</evidence>
<feature type="compositionally biased region" description="Low complexity" evidence="1">
    <location>
        <begin position="588"/>
        <end position="599"/>
    </location>
</feature>
<evidence type="ECO:0000313" key="4">
    <source>
        <dbReference type="Proteomes" id="UP000664859"/>
    </source>
</evidence>
<feature type="region of interest" description="Disordered" evidence="1">
    <location>
        <begin position="482"/>
        <end position="701"/>
    </location>
</feature>
<name>A0A835ZD18_9STRA</name>
<dbReference type="AlphaFoldDB" id="A0A835ZD18"/>
<protein>
    <submittedName>
        <fullName evidence="3">Uncharacterized protein</fullName>
    </submittedName>
</protein>
<gene>
    <name evidence="3" type="ORF">JKP88DRAFT_205172</name>
</gene>
<dbReference type="EMBL" id="JAFCMP010000027">
    <property type="protein sequence ID" value="KAG5190828.1"/>
    <property type="molecule type" value="Genomic_DNA"/>
</dbReference>
<keyword evidence="4" id="KW-1185">Reference proteome</keyword>
<comment type="caution">
    <text evidence="3">The sequence shown here is derived from an EMBL/GenBank/DDBJ whole genome shotgun (WGS) entry which is preliminary data.</text>
</comment>
<proteinExistence type="predicted"/>
<reference evidence="3" key="1">
    <citation type="submission" date="2021-02" db="EMBL/GenBank/DDBJ databases">
        <title>First Annotated Genome of the Yellow-green Alga Tribonema minus.</title>
        <authorList>
            <person name="Mahan K.M."/>
        </authorList>
    </citation>
    <scope>NUCLEOTIDE SEQUENCE</scope>
    <source>
        <strain evidence="3">UTEX B ZZ1240</strain>
    </source>
</reference>
<feature type="chain" id="PRO_5033041020" evidence="2">
    <location>
        <begin position="20"/>
        <end position="701"/>
    </location>
</feature>
<sequence length="701" mass="72455">MKGALACTALLATLLSARAAPGGMAITLAPQPTQPIEPLLPMQPAPQVPLAPAVPPQVPPAAPVAPVAPVVPPQVPVAPVAPPPVVPAVPPAPLKPFLLPNGSIDFVNLPPWTRCEQGVKPPGVKPGACLQVMCMPKSVQPGDTFHITIRFCLQRPRRWHLAFGLLDLNSKQYYGGAGAGVLDTRAQCGEVTFEHTFDAKKSPGLGIFDLMWKFYIVPNHGMDGFYVEDTFPNMLGEAGVDQQPNYLAPLDKKMDCPNKEMQQWNLPPTGFQNGIEYTIIPKCFQPGQPWFVLVDTHLETMDEADLHCNLQIGSGGDVYLGPEDQYVTETNVYNLQANPKTGSWASVPPGYWTTHPILFTAAQTALVQPDTPVYLACFMVPPGAAYNPGFPEGWFFLDREFYLNMQFCDADPFQDINGDGILDVPTDFDLNGDGTVDGQPPQPNPNYIDLNGDGIAAEQDHNGDGIQDVDLNLDGIVDDLNGDGVIDMDPPVVYGPEGDAVAPPVGGTVSGTSSSDTGAADTGSSDTNDDGNGNGGNGGGGGQQYANGVTIDDQGNLTVDANNDGVDDRRDGIFTDVNKNGIDDSDEAAAAARAAENAGQGDGNGGNGDGGDNNGGNGDGGNNNGGGNDGDNGNGGNNNGDNGNGGKDKKNGGDGGGGGQDPQAQGANDGGGNGGSSSSSGSGSDGGGGGGGKQRRLARYI</sequence>
<accession>A0A835ZD18</accession>
<feature type="compositionally biased region" description="Gly residues" evidence="1">
    <location>
        <begin position="532"/>
        <end position="543"/>
    </location>
</feature>
<organism evidence="3 4">
    <name type="scientific">Tribonema minus</name>
    <dbReference type="NCBI Taxonomy" id="303371"/>
    <lineage>
        <taxon>Eukaryota</taxon>
        <taxon>Sar</taxon>
        <taxon>Stramenopiles</taxon>
        <taxon>Ochrophyta</taxon>
        <taxon>PX clade</taxon>
        <taxon>Xanthophyceae</taxon>
        <taxon>Tribonematales</taxon>
        <taxon>Tribonemataceae</taxon>
        <taxon>Tribonema</taxon>
    </lineage>
</organism>
<feature type="compositionally biased region" description="Low complexity" evidence="1">
    <location>
        <begin position="505"/>
        <end position="526"/>
    </location>
</feature>